<dbReference type="EMBL" id="JXTC01000388">
    <property type="protein sequence ID" value="PON58267.1"/>
    <property type="molecule type" value="Genomic_DNA"/>
</dbReference>
<comment type="caution">
    <text evidence="2">The sequence shown here is derived from an EMBL/GenBank/DDBJ whole genome shotgun (WGS) entry which is preliminary data.</text>
</comment>
<evidence type="ECO:0000256" key="1">
    <source>
        <dbReference type="SAM" id="Phobius"/>
    </source>
</evidence>
<protein>
    <submittedName>
        <fullName evidence="2">Uncharacterized protein</fullName>
    </submittedName>
</protein>
<dbReference type="AlphaFoldDB" id="A0A2P5CB55"/>
<organism evidence="2 3">
    <name type="scientific">Trema orientale</name>
    <name type="common">Charcoal tree</name>
    <name type="synonym">Celtis orientalis</name>
    <dbReference type="NCBI Taxonomy" id="63057"/>
    <lineage>
        <taxon>Eukaryota</taxon>
        <taxon>Viridiplantae</taxon>
        <taxon>Streptophyta</taxon>
        <taxon>Embryophyta</taxon>
        <taxon>Tracheophyta</taxon>
        <taxon>Spermatophyta</taxon>
        <taxon>Magnoliopsida</taxon>
        <taxon>eudicotyledons</taxon>
        <taxon>Gunneridae</taxon>
        <taxon>Pentapetalae</taxon>
        <taxon>rosids</taxon>
        <taxon>fabids</taxon>
        <taxon>Rosales</taxon>
        <taxon>Cannabaceae</taxon>
        <taxon>Trema</taxon>
    </lineage>
</organism>
<gene>
    <name evidence="2" type="ORF">TorRG33x02_291390</name>
</gene>
<accession>A0A2P5CB55</accession>
<feature type="transmembrane region" description="Helical" evidence="1">
    <location>
        <begin position="79"/>
        <end position="97"/>
    </location>
</feature>
<keyword evidence="1" id="KW-1133">Transmembrane helix</keyword>
<name>A0A2P5CB55_TREOI</name>
<dbReference type="InParanoid" id="A0A2P5CB55"/>
<keyword evidence="1" id="KW-0812">Transmembrane</keyword>
<proteinExistence type="predicted"/>
<sequence length="103" mass="10942">MSAGEPTTGRVPLVMPSPSSFNSSLGIISTRKSKTSVLEMAAAISFFCSVLLLFSSVWIQERKVSSRMNISHALANMTGASAEIILTSSSAFIIFLIRASGKL</sequence>
<feature type="transmembrane region" description="Helical" evidence="1">
    <location>
        <begin position="37"/>
        <end position="59"/>
    </location>
</feature>
<evidence type="ECO:0000313" key="3">
    <source>
        <dbReference type="Proteomes" id="UP000237000"/>
    </source>
</evidence>
<dbReference type="Proteomes" id="UP000237000">
    <property type="component" value="Unassembled WGS sequence"/>
</dbReference>
<keyword evidence="1" id="KW-0472">Membrane</keyword>
<reference evidence="3" key="1">
    <citation type="submission" date="2016-06" db="EMBL/GenBank/DDBJ databases">
        <title>Parallel loss of symbiosis genes in relatives of nitrogen-fixing non-legume Parasponia.</title>
        <authorList>
            <person name="Van Velzen R."/>
            <person name="Holmer R."/>
            <person name="Bu F."/>
            <person name="Rutten L."/>
            <person name="Van Zeijl A."/>
            <person name="Liu W."/>
            <person name="Santuari L."/>
            <person name="Cao Q."/>
            <person name="Sharma T."/>
            <person name="Shen D."/>
            <person name="Roswanjaya Y."/>
            <person name="Wardhani T."/>
            <person name="Kalhor M.S."/>
            <person name="Jansen J."/>
            <person name="Van den Hoogen J."/>
            <person name="Gungor B."/>
            <person name="Hartog M."/>
            <person name="Hontelez J."/>
            <person name="Verver J."/>
            <person name="Yang W.-C."/>
            <person name="Schijlen E."/>
            <person name="Repin R."/>
            <person name="Schilthuizen M."/>
            <person name="Schranz E."/>
            <person name="Heidstra R."/>
            <person name="Miyata K."/>
            <person name="Fedorova E."/>
            <person name="Kohlen W."/>
            <person name="Bisseling T."/>
            <person name="Smit S."/>
            <person name="Geurts R."/>
        </authorList>
    </citation>
    <scope>NUCLEOTIDE SEQUENCE [LARGE SCALE GENOMIC DNA]</scope>
    <source>
        <strain evidence="3">cv. RG33-2</strain>
    </source>
</reference>
<keyword evidence="3" id="KW-1185">Reference proteome</keyword>
<dbReference type="OrthoDB" id="1927406at2759"/>
<evidence type="ECO:0000313" key="2">
    <source>
        <dbReference type="EMBL" id="PON58267.1"/>
    </source>
</evidence>